<keyword evidence="3" id="KW-1185">Reference proteome</keyword>
<evidence type="ECO:0000259" key="1">
    <source>
        <dbReference type="Pfam" id="PF01507"/>
    </source>
</evidence>
<dbReference type="STRING" id="869212.Turpa_2311"/>
<accession>I4B6P8</accession>
<dbReference type="SUPFAM" id="SSF52402">
    <property type="entry name" value="Adenine nucleotide alpha hydrolases-like"/>
    <property type="match status" value="1"/>
</dbReference>
<dbReference type="InterPro" id="IPR014729">
    <property type="entry name" value="Rossmann-like_a/b/a_fold"/>
</dbReference>
<evidence type="ECO:0000313" key="3">
    <source>
        <dbReference type="Proteomes" id="UP000006048"/>
    </source>
</evidence>
<dbReference type="InterPro" id="IPR050128">
    <property type="entry name" value="Sulfate_adenylyltrnsfr_sub2"/>
</dbReference>
<dbReference type="PATRIC" id="fig|869212.3.peg.2325"/>
<name>I4B6P8_TURPD</name>
<protein>
    <submittedName>
        <fullName evidence="2">Phosphoadenosine phosphosulfate reductase</fullName>
    </submittedName>
</protein>
<evidence type="ECO:0000313" key="2">
    <source>
        <dbReference type="EMBL" id="AFM12955.1"/>
    </source>
</evidence>
<dbReference type="AlphaFoldDB" id="I4B6P8"/>
<feature type="domain" description="Phosphoadenosine phosphosulphate reductase" evidence="1">
    <location>
        <begin position="13"/>
        <end position="122"/>
    </location>
</feature>
<dbReference type="KEGG" id="tpx:Turpa_2311"/>
<dbReference type="PANTHER" id="PTHR43196">
    <property type="entry name" value="SULFATE ADENYLYLTRANSFERASE SUBUNIT 2"/>
    <property type="match status" value="1"/>
</dbReference>
<reference evidence="2 3" key="1">
    <citation type="submission" date="2012-06" db="EMBL/GenBank/DDBJ databases">
        <title>The complete chromosome of genome of Turneriella parva DSM 21527.</title>
        <authorList>
            <consortium name="US DOE Joint Genome Institute (JGI-PGF)"/>
            <person name="Lucas S."/>
            <person name="Han J."/>
            <person name="Lapidus A."/>
            <person name="Bruce D."/>
            <person name="Goodwin L."/>
            <person name="Pitluck S."/>
            <person name="Peters L."/>
            <person name="Kyrpides N."/>
            <person name="Mavromatis K."/>
            <person name="Ivanova N."/>
            <person name="Mikhailova N."/>
            <person name="Chertkov O."/>
            <person name="Detter J.C."/>
            <person name="Tapia R."/>
            <person name="Han C."/>
            <person name="Land M."/>
            <person name="Hauser L."/>
            <person name="Markowitz V."/>
            <person name="Cheng J.-F."/>
            <person name="Hugenholtz P."/>
            <person name="Woyke T."/>
            <person name="Wu D."/>
            <person name="Gronow S."/>
            <person name="Wellnitz S."/>
            <person name="Brambilla E."/>
            <person name="Klenk H.-P."/>
            <person name="Eisen J.A."/>
        </authorList>
    </citation>
    <scope>NUCLEOTIDE SEQUENCE [LARGE SCALE GENOMIC DNA]</scope>
    <source>
        <strain evidence="3">ATCC BAA-1111 / DSM 21527 / NCTC 11395 / H</strain>
    </source>
</reference>
<dbReference type="HOGENOM" id="CLU_064283_0_0_12"/>
<proteinExistence type="predicted"/>
<sequence length="270" mass="31173">MSGIVPERKVRHILGISGGKDSAALAVYMRDRVPDIEYFFCDTGEELTETYDFIDRLEARLGIKVQRLAATQGFKHFLEKYNDFLPSPQSRWCTVQMKIKPLEEFIGDDEAISYVAIRADEDRSGYVATKDTIKVVFPFKDAGITKPDVERILEESGIGMPKYYSWRSRSGCYFCFFQRKIEWVRLAENHPGLFEKAKSFEKVLPDGRRYTWSQDESLDELIARKDQIIAEHEKRVKLQKQRKPNKTLAEVLEGVLDGEDQEEGCVVCHV</sequence>
<dbReference type="InterPro" id="IPR002500">
    <property type="entry name" value="PAPS_reduct_dom"/>
</dbReference>
<dbReference type="Proteomes" id="UP000006048">
    <property type="component" value="Chromosome"/>
</dbReference>
<dbReference type="Gene3D" id="3.40.50.620">
    <property type="entry name" value="HUPs"/>
    <property type="match status" value="1"/>
</dbReference>
<organism evidence="2 3">
    <name type="scientific">Turneriella parva (strain ATCC BAA-1111 / DSM 21527 / NCTC 11395 / H)</name>
    <name type="common">Leptospira parva</name>
    <dbReference type="NCBI Taxonomy" id="869212"/>
    <lineage>
        <taxon>Bacteria</taxon>
        <taxon>Pseudomonadati</taxon>
        <taxon>Spirochaetota</taxon>
        <taxon>Spirochaetia</taxon>
        <taxon>Leptospirales</taxon>
        <taxon>Leptospiraceae</taxon>
        <taxon>Turneriella</taxon>
    </lineage>
</organism>
<dbReference type="Pfam" id="PF01507">
    <property type="entry name" value="PAPS_reduct"/>
    <property type="match status" value="1"/>
</dbReference>
<dbReference type="EMBL" id="CP002959">
    <property type="protein sequence ID" value="AFM12955.1"/>
    <property type="molecule type" value="Genomic_DNA"/>
</dbReference>
<dbReference type="GO" id="GO:0003824">
    <property type="term" value="F:catalytic activity"/>
    <property type="evidence" value="ECO:0007669"/>
    <property type="project" value="InterPro"/>
</dbReference>
<dbReference type="PANTHER" id="PTHR43196:SF2">
    <property type="entry name" value="PHOSPHOADENOSINE PHOSPHOSULFATE REDUCTASE"/>
    <property type="match status" value="1"/>
</dbReference>
<gene>
    <name evidence="2" type="ordered locus">Turpa_2311</name>
</gene>